<proteinExistence type="predicted"/>
<reference evidence="2 3" key="1">
    <citation type="journal article" date="2018" name="Front. Plant Sci.">
        <title>Red Clover (Trifolium pratense) and Zigzag Clover (T. medium) - A Picture of Genomic Similarities and Differences.</title>
        <authorList>
            <person name="Dluhosova J."/>
            <person name="Istvanek J."/>
            <person name="Nedelnik J."/>
            <person name="Repkova J."/>
        </authorList>
    </citation>
    <scope>NUCLEOTIDE SEQUENCE [LARGE SCALE GENOMIC DNA]</scope>
    <source>
        <strain evidence="3">cv. 10/8</strain>
        <tissue evidence="2">Leaf</tissue>
    </source>
</reference>
<evidence type="ECO:0000313" key="2">
    <source>
        <dbReference type="EMBL" id="MCI93307.1"/>
    </source>
</evidence>
<dbReference type="EMBL" id="LXQA011325640">
    <property type="protein sequence ID" value="MCI93307.1"/>
    <property type="molecule type" value="Genomic_DNA"/>
</dbReference>
<keyword evidence="3" id="KW-1185">Reference proteome</keyword>
<dbReference type="AlphaFoldDB" id="A0A392VZ89"/>
<evidence type="ECO:0000313" key="3">
    <source>
        <dbReference type="Proteomes" id="UP000265520"/>
    </source>
</evidence>
<feature type="region of interest" description="Disordered" evidence="1">
    <location>
        <begin position="1"/>
        <end position="30"/>
    </location>
</feature>
<protein>
    <submittedName>
        <fullName evidence="2">Uncharacterized protein</fullName>
    </submittedName>
</protein>
<feature type="non-terminal residue" evidence="2">
    <location>
        <position position="60"/>
    </location>
</feature>
<sequence length="60" mass="6334">MKAIQENNHTTAGDKTATTINGGTSKTTAVAVPSSNNIPIMEGAHVEAEFKGEDLYGDWL</sequence>
<dbReference type="Proteomes" id="UP000265520">
    <property type="component" value="Unassembled WGS sequence"/>
</dbReference>
<name>A0A392VZ89_9FABA</name>
<accession>A0A392VZ89</accession>
<organism evidence="2 3">
    <name type="scientific">Trifolium medium</name>
    <dbReference type="NCBI Taxonomy" id="97028"/>
    <lineage>
        <taxon>Eukaryota</taxon>
        <taxon>Viridiplantae</taxon>
        <taxon>Streptophyta</taxon>
        <taxon>Embryophyta</taxon>
        <taxon>Tracheophyta</taxon>
        <taxon>Spermatophyta</taxon>
        <taxon>Magnoliopsida</taxon>
        <taxon>eudicotyledons</taxon>
        <taxon>Gunneridae</taxon>
        <taxon>Pentapetalae</taxon>
        <taxon>rosids</taxon>
        <taxon>fabids</taxon>
        <taxon>Fabales</taxon>
        <taxon>Fabaceae</taxon>
        <taxon>Papilionoideae</taxon>
        <taxon>50 kb inversion clade</taxon>
        <taxon>NPAAA clade</taxon>
        <taxon>Hologalegina</taxon>
        <taxon>IRL clade</taxon>
        <taxon>Trifolieae</taxon>
        <taxon>Trifolium</taxon>
    </lineage>
</organism>
<evidence type="ECO:0000256" key="1">
    <source>
        <dbReference type="SAM" id="MobiDB-lite"/>
    </source>
</evidence>
<comment type="caution">
    <text evidence="2">The sequence shown here is derived from an EMBL/GenBank/DDBJ whole genome shotgun (WGS) entry which is preliminary data.</text>
</comment>